<evidence type="ECO:0000313" key="1">
    <source>
        <dbReference type="EMBL" id="ATB70089.1"/>
    </source>
</evidence>
<organism evidence="1 2">
    <name type="scientific">Sulfurospirillum diekertiae</name>
    <dbReference type="NCBI Taxonomy" id="1854492"/>
    <lineage>
        <taxon>Bacteria</taxon>
        <taxon>Pseudomonadati</taxon>
        <taxon>Campylobacterota</taxon>
        <taxon>Epsilonproteobacteria</taxon>
        <taxon>Campylobacterales</taxon>
        <taxon>Sulfurospirillaceae</taxon>
        <taxon>Sulfurospirillum</taxon>
    </lineage>
</organism>
<dbReference type="Gene3D" id="3.30.700.10">
    <property type="entry name" value="Glycoprotein, Type 4 Pilin"/>
    <property type="match status" value="1"/>
</dbReference>
<protein>
    <submittedName>
        <fullName evidence="1">Pseudopilin domain-containing protein</fullName>
    </submittedName>
</protein>
<accession>A0A290HXI7</accession>
<reference evidence="2" key="1">
    <citation type="submission" date="2017-09" db="EMBL/GenBank/DDBJ databases">
        <title>The complete genome of Sulfurospirillum sp. JPD-1.</title>
        <authorList>
            <person name="Goris T."/>
        </authorList>
    </citation>
    <scope>NUCLEOTIDE SEQUENCE [LARGE SCALE GENOMIC DNA]</scope>
    <source>
        <strain evidence="2">JPD-1</strain>
    </source>
</reference>
<dbReference type="KEGG" id="sulj:SJPD1_1984"/>
<dbReference type="SUPFAM" id="SSF54523">
    <property type="entry name" value="Pili subunits"/>
    <property type="match status" value="1"/>
</dbReference>
<dbReference type="InterPro" id="IPR045584">
    <property type="entry name" value="Pilin-like"/>
</dbReference>
<dbReference type="Pfam" id="PF07963">
    <property type="entry name" value="N_methyl"/>
    <property type="match status" value="1"/>
</dbReference>
<dbReference type="InterPro" id="IPR012902">
    <property type="entry name" value="N_methyl_site"/>
</dbReference>
<dbReference type="AlphaFoldDB" id="A0A290HXI7"/>
<dbReference type="EMBL" id="CP023275">
    <property type="protein sequence ID" value="ATB70089.1"/>
    <property type="molecule type" value="Genomic_DNA"/>
</dbReference>
<dbReference type="Proteomes" id="UP000217349">
    <property type="component" value="Chromosome"/>
</dbReference>
<evidence type="ECO:0000313" key="2">
    <source>
        <dbReference type="Proteomes" id="UP000217349"/>
    </source>
</evidence>
<dbReference type="NCBIfam" id="TIGR02532">
    <property type="entry name" value="IV_pilin_GFxxxE"/>
    <property type="match status" value="1"/>
</dbReference>
<name>A0A290HXI7_9BACT</name>
<sequence length="166" mass="17923">MKKGFTMIELIFVIVILGILAAVALPRMVGVQEQARLAKAGELVAQLNSVVVPGLWGKAQMADDGNVSVTLGKMKTANANDERIQLSYYMEIPSNFKVVNTDLGTALGHCVATAIQPLETCQILADSTNSIYIFGRDGNSTEAPRFWYSSKKSGADNDFNVSKSSF</sequence>
<proteinExistence type="predicted"/>
<dbReference type="RefSeq" id="WP_275539361.1">
    <property type="nucleotide sequence ID" value="NZ_CP023275.1"/>
</dbReference>
<gene>
    <name evidence="1" type="ORF">SJPD1_1984</name>
</gene>